<name>A0ABQ1RPW8_9ALTE</name>
<sequence>MPSNFLKNLAPLKISNSERAIALVWYAGLENHVTDISVGEIASIFEAAGYPRQNQSRIREALSKDRRTTKTKDKHYRINVKARAKLDETYLQLVDYRPINNSSSVVDAGLFKGTRAYIEKVVAQLNAAYDGALYDCCAVMCRRLLETLIIEVYESRGEADTLKNGSGHFHMFSGLKAVIESDQNITLSRNTLQGLNDFKKLGDLSAHSRRFNARKNDIDKNIAGIRVAGEEFLHLADLI</sequence>
<evidence type="ECO:0000313" key="1">
    <source>
        <dbReference type="EMBL" id="GGD74142.1"/>
    </source>
</evidence>
<organism evidence="1 2">
    <name type="scientific">Lacimicrobium alkaliphilum</name>
    <dbReference type="NCBI Taxonomy" id="1526571"/>
    <lineage>
        <taxon>Bacteria</taxon>
        <taxon>Pseudomonadati</taxon>
        <taxon>Pseudomonadota</taxon>
        <taxon>Gammaproteobacteria</taxon>
        <taxon>Alteromonadales</taxon>
        <taxon>Alteromonadaceae</taxon>
        <taxon>Lacimicrobium</taxon>
    </lineage>
</organism>
<proteinExistence type="predicted"/>
<accession>A0ABQ1RPW8</accession>
<reference evidence="2" key="1">
    <citation type="journal article" date="2019" name="Int. J. Syst. Evol. Microbiol.">
        <title>The Global Catalogue of Microorganisms (GCM) 10K type strain sequencing project: providing services to taxonomists for standard genome sequencing and annotation.</title>
        <authorList>
            <consortium name="The Broad Institute Genomics Platform"/>
            <consortium name="The Broad Institute Genome Sequencing Center for Infectious Disease"/>
            <person name="Wu L."/>
            <person name="Ma J."/>
        </authorList>
    </citation>
    <scope>NUCLEOTIDE SEQUENCE [LARGE SCALE GENOMIC DNA]</scope>
    <source>
        <strain evidence="2">CGMCC 1.12923</strain>
    </source>
</reference>
<dbReference type="RefSeq" id="WP_099035873.1">
    <property type="nucleotide sequence ID" value="NZ_BMGJ01000015.1"/>
</dbReference>
<evidence type="ECO:0008006" key="3">
    <source>
        <dbReference type="Google" id="ProtNLM"/>
    </source>
</evidence>
<evidence type="ECO:0000313" key="2">
    <source>
        <dbReference type="Proteomes" id="UP000614272"/>
    </source>
</evidence>
<dbReference type="EMBL" id="BMGJ01000015">
    <property type="protein sequence ID" value="GGD74142.1"/>
    <property type="molecule type" value="Genomic_DNA"/>
</dbReference>
<comment type="caution">
    <text evidence="1">The sequence shown here is derived from an EMBL/GenBank/DDBJ whole genome shotgun (WGS) entry which is preliminary data.</text>
</comment>
<gene>
    <name evidence="1" type="ORF">GCM10011357_31450</name>
</gene>
<keyword evidence="2" id="KW-1185">Reference proteome</keyword>
<dbReference type="Proteomes" id="UP000614272">
    <property type="component" value="Unassembled WGS sequence"/>
</dbReference>
<protein>
    <recommendedName>
        <fullName evidence="3">DUF4145 domain-containing protein</fullName>
    </recommendedName>
</protein>